<dbReference type="Pfam" id="PF08276">
    <property type="entry name" value="PAN_2"/>
    <property type="match status" value="1"/>
</dbReference>
<dbReference type="CDD" id="cd14066">
    <property type="entry name" value="STKc_IRAK"/>
    <property type="match status" value="1"/>
</dbReference>
<feature type="domain" description="EGF-like" evidence="18">
    <location>
        <begin position="300"/>
        <end position="336"/>
    </location>
</feature>
<evidence type="ECO:0000256" key="10">
    <source>
        <dbReference type="ARBA" id="ARBA00023180"/>
    </source>
</evidence>
<keyword evidence="10" id="KW-0325">Glycoprotein</keyword>
<feature type="domain" description="Bulb-type lectin" evidence="19">
    <location>
        <begin position="39"/>
        <end position="161"/>
    </location>
</feature>
<dbReference type="Pfam" id="PF00954">
    <property type="entry name" value="S_locus_glycop"/>
    <property type="match status" value="1"/>
</dbReference>
<dbReference type="Pfam" id="PF01453">
    <property type="entry name" value="B_lectin"/>
    <property type="match status" value="1"/>
</dbReference>
<dbReference type="Pfam" id="PF07714">
    <property type="entry name" value="PK_Tyr_Ser-Thr"/>
    <property type="match status" value="1"/>
</dbReference>
<evidence type="ECO:0000259" key="18">
    <source>
        <dbReference type="PROSITE" id="PS50026"/>
    </source>
</evidence>
<dbReference type="SMART" id="SM00220">
    <property type="entry name" value="S_TKc"/>
    <property type="match status" value="1"/>
</dbReference>
<comment type="similarity">
    <text evidence="13">Belongs to the protein kinase superfamily. Ser/Thr protein kinase family.</text>
</comment>
<keyword evidence="15" id="KW-0175">Coiled coil</keyword>
<feature type="coiled-coil region" evidence="15">
    <location>
        <begin position="467"/>
        <end position="494"/>
    </location>
</feature>
<dbReference type="GO" id="GO:0004674">
    <property type="term" value="F:protein serine/threonine kinase activity"/>
    <property type="evidence" value="ECO:0007669"/>
    <property type="project" value="UniProtKB-KW"/>
</dbReference>
<evidence type="ECO:0000256" key="11">
    <source>
        <dbReference type="ARBA" id="ARBA00047899"/>
    </source>
</evidence>
<gene>
    <name evidence="21" type="ORF">RchiOBHm_Chr5g0036571</name>
</gene>
<dbReference type="PROSITE" id="PS00108">
    <property type="entry name" value="PROTEIN_KINASE_ST"/>
    <property type="match status" value="1"/>
</dbReference>
<keyword evidence="1 13" id="KW-0723">Serine/threonine-protein kinase</keyword>
<dbReference type="InterPro" id="IPR024171">
    <property type="entry name" value="SRK-like_kinase"/>
</dbReference>
<evidence type="ECO:0000313" key="21">
    <source>
        <dbReference type="EMBL" id="PRQ31538.1"/>
    </source>
</evidence>
<evidence type="ECO:0000256" key="4">
    <source>
        <dbReference type="ARBA" id="ARBA00022729"/>
    </source>
</evidence>
<dbReference type="FunFam" id="2.90.10.10:FF:000001">
    <property type="entry name" value="G-type lectin S-receptor-like serine/threonine-protein kinase"/>
    <property type="match status" value="1"/>
</dbReference>
<keyword evidence="7 13" id="KW-0067">ATP-binding</keyword>
<evidence type="ECO:0000256" key="5">
    <source>
        <dbReference type="ARBA" id="ARBA00022741"/>
    </source>
</evidence>
<dbReference type="SMART" id="SM00473">
    <property type="entry name" value="PAN_AP"/>
    <property type="match status" value="1"/>
</dbReference>
<keyword evidence="22" id="KW-1185">Reference proteome</keyword>
<organism evidence="21 22">
    <name type="scientific">Rosa chinensis</name>
    <name type="common">China rose</name>
    <dbReference type="NCBI Taxonomy" id="74649"/>
    <lineage>
        <taxon>Eukaryota</taxon>
        <taxon>Viridiplantae</taxon>
        <taxon>Streptophyta</taxon>
        <taxon>Embryophyta</taxon>
        <taxon>Tracheophyta</taxon>
        <taxon>Spermatophyta</taxon>
        <taxon>Magnoliopsida</taxon>
        <taxon>eudicotyledons</taxon>
        <taxon>Gunneridae</taxon>
        <taxon>Pentapetalae</taxon>
        <taxon>rosids</taxon>
        <taxon>fabids</taxon>
        <taxon>Rosales</taxon>
        <taxon>Rosaceae</taxon>
        <taxon>Rosoideae</taxon>
        <taxon>Rosoideae incertae sedis</taxon>
        <taxon>Rosa</taxon>
    </lineage>
</organism>
<dbReference type="InterPro" id="IPR001480">
    <property type="entry name" value="Bulb-type_lectin_dom"/>
</dbReference>
<evidence type="ECO:0000256" key="7">
    <source>
        <dbReference type="ARBA" id="ARBA00022840"/>
    </source>
</evidence>
<protein>
    <recommendedName>
        <fullName evidence="13">Receptor-like serine/threonine-protein kinase</fullName>
        <ecNumber evidence="13">2.7.11.1</ecNumber>
    </recommendedName>
</protein>
<dbReference type="PROSITE" id="PS50011">
    <property type="entry name" value="PROTEIN_KINASE_DOM"/>
    <property type="match status" value="1"/>
</dbReference>
<keyword evidence="16" id="KW-0472">Membrane</keyword>
<dbReference type="SUPFAM" id="SSF51110">
    <property type="entry name" value="alpha-D-mannose-specific plant lectins"/>
    <property type="match status" value="1"/>
</dbReference>
<dbReference type="Gene3D" id="1.10.510.10">
    <property type="entry name" value="Transferase(Phosphotransferase) domain 1"/>
    <property type="match status" value="1"/>
</dbReference>
<dbReference type="EC" id="2.7.11.1" evidence="13"/>
<evidence type="ECO:0000259" key="17">
    <source>
        <dbReference type="PROSITE" id="PS50011"/>
    </source>
</evidence>
<dbReference type="SMART" id="SM00108">
    <property type="entry name" value="B_lectin"/>
    <property type="match status" value="1"/>
</dbReference>
<dbReference type="PROSITE" id="PS50927">
    <property type="entry name" value="BULB_LECTIN"/>
    <property type="match status" value="1"/>
</dbReference>
<comment type="caution">
    <text evidence="14">Lacks conserved residue(s) required for the propagation of feature annotation.</text>
</comment>
<evidence type="ECO:0000259" key="19">
    <source>
        <dbReference type="PROSITE" id="PS50927"/>
    </source>
</evidence>
<keyword evidence="4" id="KW-0732">Signal</keyword>
<comment type="catalytic activity">
    <reaction evidence="12 13">
        <text>L-seryl-[protein] + ATP = O-phospho-L-seryl-[protein] + ADP + H(+)</text>
        <dbReference type="Rhea" id="RHEA:17989"/>
        <dbReference type="Rhea" id="RHEA-COMP:9863"/>
        <dbReference type="Rhea" id="RHEA-COMP:11604"/>
        <dbReference type="ChEBI" id="CHEBI:15378"/>
        <dbReference type="ChEBI" id="CHEBI:29999"/>
        <dbReference type="ChEBI" id="CHEBI:30616"/>
        <dbReference type="ChEBI" id="CHEBI:83421"/>
        <dbReference type="ChEBI" id="CHEBI:456216"/>
        <dbReference type="EC" id="2.7.11.1"/>
    </reaction>
</comment>
<feature type="domain" description="Protein kinase" evidence="17">
    <location>
        <begin position="511"/>
        <end position="789"/>
    </location>
</feature>
<dbReference type="InterPro" id="IPR001245">
    <property type="entry name" value="Ser-Thr/Tyr_kinase_cat_dom"/>
</dbReference>
<evidence type="ECO:0000256" key="12">
    <source>
        <dbReference type="ARBA" id="ARBA00048679"/>
    </source>
</evidence>
<dbReference type="InterPro" id="IPR008271">
    <property type="entry name" value="Ser/Thr_kinase_AS"/>
</dbReference>
<name>A0A2P6QBI6_ROSCH</name>
<dbReference type="FunFam" id="1.10.510.10:FF:000060">
    <property type="entry name" value="G-type lectin S-receptor-like serine/threonine-protein kinase"/>
    <property type="match status" value="1"/>
</dbReference>
<dbReference type="EMBL" id="PDCK01000043">
    <property type="protein sequence ID" value="PRQ31538.1"/>
    <property type="molecule type" value="Genomic_DNA"/>
</dbReference>
<keyword evidence="8" id="KW-1015">Disulfide bond</keyword>
<dbReference type="CDD" id="cd00028">
    <property type="entry name" value="B_lectin"/>
    <property type="match status" value="1"/>
</dbReference>
<dbReference type="PANTHER" id="PTHR32444:SF234">
    <property type="entry name" value="RECEPTOR-LIKE SERINE_THREONINE-PROTEIN KINASE"/>
    <property type="match status" value="1"/>
</dbReference>
<comment type="caution">
    <text evidence="21">The sequence shown here is derived from an EMBL/GenBank/DDBJ whole genome shotgun (WGS) entry which is preliminary data.</text>
</comment>
<dbReference type="PANTHER" id="PTHR32444">
    <property type="entry name" value="BULB-TYPE LECTIN DOMAIN-CONTAINING PROTEIN"/>
    <property type="match status" value="1"/>
</dbReference>
<evidence type="ECO:0000313" key="22">
    <source>
        <dbReference type="Proteomes" id="UP000238479"/>
    </source>
</evidence>
<dbReference type="GO" id="GO:0048544">
    <property type="term" value="P:recognition of pollen"/>
    <property type="evidence" value="ECO:0007669"/>
    <property type="project" value="InterPro"/>
</dbReference>
<dbReference type="GO" id="GO:0005524">
    <property type="term" value="F:ATP binding"/>
    <property type="evidence" value="ECO:0007669"/>
    <property type="project" value="UniProtKB-KW"/>
</dbReference>
<dbReference type="Gene3D" id="2.90.10.10">
    <property type="entry name" value="Bulb-type lectin domain"/>
    <property type="match status" value="1"/>
</dbReference>
<evidence type="ECO:0000256" key="14">
    <source>
        <dbReference type="PROSITE-ProRule" id="PRU00076"/>
    </source>
</evidence>
<dbReference type="Gramene" id="PRQ31538">
    <property type="protein sequence ID" value="PRQ31538"/>
    <property type="gene ID" value="RchiOBHm_Chr5g0036571"/>
</dbReference>
<evidence type="ECO:0000256" key="1">
    <source>
        <dbReference type="ARBA" id="ARBA00022527"/>
    </source>
</evidence>
<dbReference type="GO" id="GO:0106310">
    <property type="term" value="F:protein serine kinase activity"/>
    <property type="evidence" value="ECO:0007669"/>
    <property type="project" value="RHEA"/>
</dbReference>
<dbReference type="SUPFAM" id="SSF56112">
    <property type="entry name" value="Protein kinase-like (PK-like)"/>
    <property type="match status" value="1"/>
</dbReference>
<dbReference type="Gene3D" id="3.50.4.10">
    <property type="entry name" value="Hepatocyte Growth Factor"/>
    <property type="match status" value="1"/>
</dbReference>
<dbReference type="InterPro" id="IPR011009">
    <property type="entry name" value="Kinase-like_dom_sf"/>
</dbReference>
<sequence length="826" mass="92553">MQPEESVANVEKLNSMGDLCFVVFSTSLLFLLFTGSFAVDSISPSQSISDNDSALVSSDGTFMLGFFSPGNSKHRYLGIWYKNIPVRTVVWVANRCNPIDDSSGVLMINSTGYLVLLGQNKSVVWWTSLAKYTQSVMVQLLDSGNLVVRDLTDGKSLWQSFDYPSDTLLPEMKMGWDFRTGLKRGLSAWNNSEDPCPGEFTYGIEMEPHAYPEAYFRKGGLKFYRSGPWNGLRFSGAPELRPNPIYSFYFVYNDDEVYYMYKLQSKSVISIMVLNGTTSTRDRLTWIGAEQTWRAYASVPRDFCDQYNLCGANANCIISNNPVCECLQGFMPKSPEKWNSTDWSLGCMRKKPLSCQESDKDGFVKFNNLKLPDTTHSWLNKSMNIKECRAKCLNNCSCMAYTSSDIRAGGSGCAIWFGDLLDIRKFPDAGQGLYIRMSASEIGMTGIIVAVVIGAVFSGMLLVGYYVYRCRTKLKETEKREENLKNEGAEKEDLELPLFNISTIASATDNFSDDMKLGEGGFGPVYRGTLEGGQEIAVKRLSSSSGQGFDEFMNEIIMIAKLQHRNLVKILGCCVQEEEKMLMYEYMPNGSLDNFIFDQTRAVLLDWPKRFHIICGIARGLLYLHQDSRLRIIHRDLKASNVLLDDEMNPKISDFGLARILTGGDQTGGNTKRVVGTYGYMAPEYAADGVFSVKSDVFSFGVLVLEILSRRRNKGFYHPDTSHNLIGNAWRSWNEGRPLELIDSWLESSCNLSEVLRCIQVGLLCLQHHPEDRPSMASVVIMLGSDIALAQPKQPGFFLEKEHKAGPDIGNESSTNEISISLLQAR</sequence>
<dbReference type="InterPro" id="IPR000719">
    <property type="entry name" value="Prot_kinase_dom"/>
</dbReference>
<dbReference type="FunFam" id="3.30.200.20:FF:000195">
    <property type="entry name" value="G-type lectin S-receptor-like serine/threonine-protein kinase"/>
    <property type="match status" value="1"/>
</dbReference>
<dbReference type="OMA" id="NIEAYLW"/>
<evidence type="ECO:0000256" key="8">
    <source>
        <dbReference type="ARBA" id="ARBA00023157"/>
    </source>
</evidence>
<comment type="catalytic activity">
    <reaction evidence="11 13">
        <text>L-threonyl-[protein] + ATP = O-phospho-L-threonyl-[protein] + ADP + H(+)</text>
        <dbReference type="Rhea" id="RHEA:46608"/>
        <dbReference type="Rhea" id="RHEA-COMP:11060"/>
        <dbReference type="Rhea" id="RHEA-COMP:11605"/>
        <dbReference type="ChEBI" id="CHEBI:15378"/>
        <dbReference type="ChEBI" id="CHEBI:30013"/>
        <dbReference type="ChEBI" id="CHEBI:30616"/>
        <dbReference type="ChEBI" id="CHEBI:61977"/>
        <dbReference type="ChEBI" id="CHEBI:456216"/>
        <dbReference type="EC" id="2.7.11.1"/>
    </reaction>
</comment>
<evidence type="ECO:0000256" key="15">
    <source>
        <dbReference type="SAM" id="Coils"/>
    </source>
</evidence>
<dbReference type="InterPro" id="IPR000742">
    <property type="entry name" value="EGF"/>
</dbReference>
<accession>A0A2P6QBI6</accession>
<evidence type="ECO:0000256" key="16">
    <source>
        <dbReference type="SAM" id="Phobius"/>
    </source>
</evidence>
<evidence type="ECO:0000256" key="3">
    <source>
        <dbReference type="ARBA" id="ARBA00022679"/>
    </source>
</evidence>
<dbReference type="Proteomes" id="UP000238479">
    <property type="component" value="Chromosome 5"/>
</dbReference>
<feature type="domain" description="Apple" evidence="20">
    <location>
        <begin position="355"/>
        <end position="438"/>
    </location>
</feature>
<dbReference type="FunFam" id="3.50.4.10:FF:000002">
    <property type="entry name" value="G-type lectin S-receptor-like serine/threonine-protein kinase"/>
    <property type="match status" value="1"/>
</dbReference>
<keyword evidence="16" id="KW-0812">Transmembrane</keyword>
<keyword evidence="16" id="KW-1133">Transmembrane helix</keyword>
<evidence type="ECO:0000256" key="2">
    <source>
        <dbReference type="ARBA" id="ARBA00022553"/>
    </source>
</evidence>
<keyword evidence="3 13" id="KW-0808">Transferase</keyword>
<dbReference type="PROSITE" id="PS50948">
    <property type="entry name" value="PAN"/>
    <property type="match status" value="1"/>
</dbReference>
<dbReference type="InterPro" id="IPR000858">
    <property type="entry name" value="S_locus_glycoprot_dom"/>
</dbReference>
<dbReference type="InterPro" id="IPR003609">
    <property type="entry name" value="Pan_app"/>
</dbReference>
<dbReference type="PIRSF" id="PIRSF000641">
    <property type="entry name" value="SRK"/>
    <property type="match status" value="1"/>
</dbReference>
<keyword evidence="9" id="KW-0675">Receptor</keyword>
<evidence type="ECO:0000256" key="6">
    <source>
        <dbReference type="ARBA" id="ARBA00022777"/>
    </source>
</evidence>
<evidence type="ECO:0000259" key="20">
    <source>
        <dbReference type="PROSITE" id="PS50948"/>
    </source>
</evidence>
<feature type="transmembrane region" description="Helical" evidence="16">
    <location>
        <begin position="442"/>
        <end position="468"/>
    </location>
</feature>
<keyword evidence="2" id="KW-0597">Phosphoprotein</keyword>
<evidence type="ECO:0000256" key="9">
    <source>
        <dbReference type="ARBA" id="ARBA00023170"/>
    </source>
</evidence>
<proteinExistence type="inferred from homology"/>
<dbReference type="Gene3D" id="3.30.200.20">
    <property type="entry name" value="Phosphorylase Kinase, domain 1"/>
    <property type="match status" value="1"/>
</dbReference>
<evidence type="ECO:0000256" key="13">
    <source>
        <dbReference type="PIRNR" id="PIRNR000641"/>
    </source>
</evidence>
<dbReference type="AlphaFoldDB" id="A0A2P6QBI6"/>
<keyword evidence="6 13" id="KW-0418">Kinase</keyword>
<keyword evidence="14" id="KW-0245">EGF-like domain</keyword>
<reference evidence="21 22" key="1">
    <citation type="journal article" date="2018" name="Nat. Genet.">
        <title>The Rosa genome provides new insights in the design of modern roses.</title>
        <authorList>
            <person name="Bendahmane M."/>
        </authorList>
    </citation>
    <scope>NUCLEOTIDE SEQUENCE [LARGE SCALE GENOMIC DNA]</scope>
    <source>
        <strain evidence="22">cv. Old Blush</strain>
    </source>
</reference>
<keyword evidence="5 13" id="KW-0547">Nucleotide-binding</keyword>
<dbReference type="PROSITE" id="PS50026">
    <property type="entry name" value="EGF_3"/>
    <property type="match status" value="1"/>
</dbReference>
<dbReference type="InterPro" id="IPR036426">
    <property type="entry name" value="Bulb-type_lectin_dom_sf"/>
</dbReference>
<dbReference type="CDD" id="cd01098">
    <property type="entry name" value="PAN_AP_plant"/>
    <property type="match status" value="1"/>
</dbReference>